<organism evidence="1 2">
    <name type="scientific">Loktanella atrilutea</name>
    <dbReference type="NCBI Taxonomy" id="366533"/>
    <lineage>
        <taxon>Bacteria</taxon>
        <taxon>Pseudomonadati</taxon>
        <taxon>Pseudomonadota</taxon>
        <taxon>Alphaproteobacteria</taxon>
        <taxon>Rhodobacterales</taxon>
        <taxon>Roseobacteraceae</taxon>
        <taxon>Loktanella</taxon>
    </lineage>
</organism>
<keyword evidence="2" id="KW-1185">Reference proteome</keyword>
<reference evidence="2" key="1">
    <citation type="submission" date="2016-11" db="EMBL/GenBank/DDBJ databases">
        <authorList>
            <person name="Varghese N."/>
            <person name="Submissions S."/>
        </authorList>
    </citation>
    <scope>NUCLEOTIDE SEQUENCE [LARGE SCALE GENOMIC DNA]</scope>
    <source>
        <strain evidence="2">DSM 29326</strain>
    </source>
</reference>
<evidence type="ECO:0000313" key="1">
    <source>
        <dbReference type="EMBL" id="SHF69518.1"/>
    </source>
</evidence>
<proteinExistence type="predicted"/>
<evidence type="ECO:0000313" key="2">
    <source>
        <dbReference type="Proteomes" id="UP000183987"/>
    </source>
</evidence>
<dbReference type="CDD" id="cd21650">
    <property type="entry name" value="CrtA-like"/>
    <property type="match status" value="1"/>
</dbReference>
<dbReference type="OrthoDB" id="1122317at2"/>
<dbReference type="InterPro" id="IPR049574">
    <property type="entry name" value="CrtA-like"/>
</dbReference>
<dbReference type="STRING" id="366533.SAMN05444339_110111"/>
<dbReference type="GO" id="GO:0004497">
    <property type="term" value="F:monooxygenase activity"/>
    <property type="evidence" value="ECO:0007669"/>
    <property type="project" value="UniProtKB-KW"/>
</dbReference>
<dbReference type="Proteomes" id="UP000183987">
    <property type="component" value="Unassembled WGS sequence"/>
</dbReference>
<dbReference type="AlphaFoldDB" id="A0A1M5DR60"/>
<keyword evidence="1" id="KW-0560">Oxidoreductase</keyword>
<accession>A0A1M5DR60</accession>
<dbReference type="RefSeq" id="WP_072858426.1">
    <property type="nucleotide sequence ID" value="NZ_FQUE01000010.1"/>
</dbReference>
<sequence>MSQTVSLSLYRFAGFRTRAWALGMMALARSPLARTPDIGFWKLCGAGVGHGFTPTANPAVIAILAVWPDATTAQNRTKGTIFARYAARACESWTVFLCPTAVRGQWSGQSPFFVTQRTEIGPLAALTRATIRPGILRRFWARVPRISDTIGSDPNVTFKIGIGEVPMLHQVTFSIWPDQAAMDAFARTGPHAEAIRAVRREGWFAEELYARFTVLSDHGTWGGQSPLTSLPRKEAA</sequence>
<gene>
    <name evidence="1" type="ORF">SAMN05444339_110111</name>
</gene>
<dbReference type="NCBIfam" id="NF045923">
    <property type="entry name" value="SpheroidMoxCrtARhod"/>
    <property type="match status" value="1"/>
</dbReference>
<name>A0A1M5DR60_LOKAT</name>
<protein>
    <submittedName>
        <fullName evidence="1">Spheroidene monooxygenase</fullName>
    </submittedName>
</protein>
<keyword evidence="1" id="KW-0503">Monooxygenase</keyword>
<dbReference type="EMBL" id="FQUE01000010">
    <property type="protein sequence ID" value="SHF69518.1"/>
    <property type="molecule type" value="Genomic_DNA"/>
</dbReference>